<dbReference type="VEuPathDB" id="FungiDB:F4678DRAFT_268738"/>
<keyword evidence="3" id="KW-0732">Signal</keyword>
<evidence type="ECO:0000256" key="1">
    <source>
        <dbReference type="SAM" id="MobiDB-lite"/>
    </source>
</evidence>
<feature type="region of interest" description="Disordered" evidence="1">
    <location>
        <begin position="334"/>
        <end position="412"/>
    </location>
</feature>
<protein>
    <submittedName>
        <fullName evidence="4">Uncharacterized protein</fullName>
    </submittedName>
</protein>
<keyword evidence="2" id="KW-1133">Transmembrane helix</keyword>
<feature type="compositionally biased region" description="Pro residues" evidence="1">
    <location>
        <begin position="376"/>
        <end position="385"/>
    </location>
</feature>
<feature type="compositionally biased region" description="Basic and acidic residues" evidence="1">
    <location>
        <begin position="336"/>
        <end position="356"/>
    </location>
</feature>
<keyword evidence="2" id="KW-0472">Membrane</keyword>
<evidence type="ECO:0000313" key="4">
    <source>
        <dbReference type="EMBL" id="KAJ3558868.1"/>
    </source>
</evidence>
<gene>
    <name evidence="4" type="ORF">NPX13_g9628</name>
</gene>
<comment type="caution">
    <text evidence="4">The sequence shown here is derived from an EMBL/GenBank/DDBJ whole genome shotgun (WGS) entry which is preliminary data.</text>
</comment>
<feature type="transmembrane region" description="Helical" evidence="2">
    <location>
        <begin position="213"/>
        <end position="239"/>
    </location>
</feature>
<feature type="signal peptide" evidence="3">
    <location>
        <begin position="1"/>
        <end position="20"/>
    </location>
</feature>
<dbReference type="AlphaFoldDB" id="A0A9W8N656"/>
<name>A0A9W8N656_9PEZI</name>
<sequence length="412" mass="44415">MRYSHVVVVALSALAHRTGAVLVAQHSPCETSCGNVLDSTTTDQIVCNDADYGTSAGKVLQSCVTCESTSSYTITGQGQPESDLQAMLYNMRYTAAQCLWNLEETQCSTDQSCGRLQAALEYGNYSSDVTTYGYCSLWSDYELDRCTDCLNLNGKAYIRNFVSILNGACELKIQSPGTIPYEGEIFSPELANVTNPTATATVQVHNKVGPFSYGALAGVVIGGVAFLLILLGCGVVINGKRRRKNYLRRREEQAKNWPSPQGAGDMYETPLSQKPLRGGWGDSPVSAATTDGHFQYPRYFSPYTTQFDSPISSVDGYGQPAWPVEKAQSIGVALSPDHDHAKSPWGDRKGKERADASLDGYELQEGVSSAGGYGLPVPPPPPIPSTAPMLNHPGYGRQRQPSPPHQAPPSPL</sequence>
<keyword evidence="2" id="KW-0812">Transmembrane</keyword>
<proteinExistence type="predicted"/>
<organism evidence="4 5">
    <name type="scientific">Xylaria arbuscula</name>
    <dbReference type="NCBI Taxonomy" id="114810"/>
    <lineage>
        <taxon>Eukaryota</taxon>
        <taxon>Fungi</taxon>
        <taxon>Dikarya</taxon>
        <taxon>Ascomycota</taxon>
        <taxon>Pezizomycotina</taxon>
        <taxon>Sordariomycetes</taxon>
        <taxon>Xylariomycetidae</taxon>
        <taxon>Xylariales</taxon>
        <taxon>Xylariaceae</taxon>
        <taxon>Xylaria</taxon>
    </lineage>
</organism>
<dbReference type="EMBL" id="JANPWZ010002429">
    <property type="protein sequence ID" value="KAJ3558868.1"/>
    <property type="molecule type" value="Genomic_DNA"/>
</dbReference>
<keyword evidence="5" id="KW-1185">Reference proteome</keyword>
<evidence type="ECO:0000313" key="5">
    <source>
        <dbReference type="Proteomes" id="UP001148614"/>
    </source>
</evidence>
<reference evidence="4" key="1">
    <citation type="submission" date="2022-07" db="EMBL/GenBank/DDBJ databases">
        <title>Genome Sequence of Xylaria arbuscula.</title>
        <authorList>
            <person name="Buettner E."/>
        </authorList>
    </citation>
    <scope>NUCLEOTIDE SEQUENCE</scope>
    <source>
        <strain evidence="4">VT107</strain>
    </source>
</reference>
<dbReference type="Proteomes" id="UP001148614">
    <property type="component" value="Unassembled WGS sequence"/>
</dbReference>
<feature type="chain" id="PRO_5040771470" evidence="3">
    <location>
        <begin position="21"/>
        <end position="412"/>
    </location>
</feature>
<evidence type="ECO:0000256" key="3">
    <source>
        <dbReference type="SAM" id="SignalP"/>
    </source>
</evidence>
<evidence type="ECO:0000256" key="2">
    <source>
        <dbReference type="SAM" id="Phobius"/>
    </source>
</evidence>
<feature type="compositionally biased region" description="Pro residues" evidence="1">
    <location>
        <begin position="401"/>
        <end position="412"/>
    </location>
</feature>
<accession>A0A9W8N656</accession>
<feature type="region of interest" description="Disordered" evidence="1">
    <location>
        <begin position="249"/>
        <end position="284"/>
    </location>
</feature>